<sequence length="317" mass="37040">MDWYYSRMFKSQEAAREQNRREQRRLNLDMEEKRAGHRYNMETVRREQREIERELEKIRQGAHGSLVNVDIFSHHIRKSTRDHIINIVSPTMTHERRIAFKGPHKENTFTEKPSHSIDNHGIFDALFYLKHNPEAMNQNIKQSDSQSDRMAVKDVAHTYRHAPEFVSIVPSKLQKMSPDPSKHQPLTGTETMPTMTNVMLPNISKSTEMNVNLLNLRNFRSRLGSSDSSTMYKMPTSIQFESHSSQNRDDVLICIPENGVLISPSPRLKYPGFKIRDQECETVTETSHHLLSPVLPNFKVISYYTCRLNNKQYHFVT</sequence>
<feature type="region of interest" description="Disordered" evidence="1">
    <location>
        <begin position="173"/>
        <end position="194"/>
    </location>
</feature>
<dbReference type="AlphaFoldDB" id="A0ABD3WFQ7"/>
<evidence type="ECO:0000256" key="1">
    <source>
        <dbReference type="SAM" id="MobiDB-lite"/>
    </source>
</evidence>
<evidence type="ECO:0000313" key="3">
    <source>
        <dbReference type="Proteomes" id="UP001634394"/>
    </source>
</evidence>
<keyword evidence="3" id="KW-1185">Reference proteome</keyword>
<organism evidence="2 3">
    <name type="scientific">Sinanodonta woodiana</name>
    <name type="common">Chinese pond mussel</name>
    <name type="synonym">Anodonta woodiana</name>
    <dbReference type="NCBI Taxonomy" id="1069815"/>
    <lineage>
        <taxon>Eukaryota</taxon>
        <taxon>Metazoa</taxon>
        <taxon>Spiralia</taxon>
        <taxon>Lophotrochozoa</taxon>
        <taxon>Mollusca</taxon>
        <taxon>Bivalvia</taxon>
        <taxon>Autobranchia</taxon>
        <taxon>Heteroconchia</taxon>
        <taxon>Palaeoheterodonta</taxon>
        <taxon>Unionida</taxon>
        <taxon>Unionoidea</taxon>
        <taxon>Unionidae</taxon>
        <taxon>Unioninae</taxon>
        <taxon>Sinanodonta</taxon>
    </lineage>
</organism>
<evidence type="ECO:0000313" key="2">
    <source>
        <dbReference type="EMBL" id="KAL3872216.1"/>
    </source>
</evidence>
<accession>A0ABD3WFQ7</accession>
<comment type="caution">
    <text evidence="2">The sequence shown here is derived from an EMBL/GenBank/DDBJ whole genome shotgun (WGS) entry which is preliminary data.</text>
</comment>
<gene>
    <name evidence="2" type="ORF">ACJMK2_040154</name>
</gene>
<feature type="compositionally biased region" description="Polar residues" evidence="1">
    <location>
        <begin position="184"/>
        <end position="194"/>
    </location>
</feature>
<dbReference type="Proteomes" id="UP001634394">
    <property type="component" value="Unassembled WGS sequence"/>
</dbReference>
<proteinExistence type="predicted"/>
<name>A0ABD3WFQ7_SINWO</name>
<reference evidence="2 3" key="1">
    <citation type="submission" date="2024-11" db="EMBL/GenBank/DDBJ databases">
        <title>Chromosome-level genome assembly of the freshwater bivalve Anodonta woodiana.</title>
        <authorList>
            <person name="Chen X."/>
        </authorList>
    </citation>
    <scope>NUCLEOTIDE SEQUENCE [LARGE SCALE GENOMIC DNA]</scope>
    <source>
        <strain evidence="2">MN2024</strain>
        <tissue evidence="2">Gills</tissue>
    </source>
</reference>
<protein>
    <submittedName>
        <fullName evidence="2">Uncharacterized protein</fullName>
    </submittedName>
</protein>
<dbReference type="EMBL" id="JBJQND010000007">
    <property type="protein sequence ID" value="KAL3872216.1"/>
    <property type="molecule type" value="Genomic_DNA"/>
</dbReference>